<feature type="transmembrane region" description="Helical" evidence="5">
    <location>
        <begin position="411"/>
        <end position="429"/>
    </location>
</feature>
<dbReference type="FunFam" id="1.20.1250.20:FF:000397">
    <property type="entry name" value="Aminotriazole resistance protein"/>
    <property type="match status" value="1"/>
</dbReference>
<dbReference type="GO" id="GO:0022857">
    <property type="term" value="F:transmembrane transporter activity"/>
    <property type="evidence" value="ECO:0007669"/>
    <property type="project" value="InterPro"/>
</dbReference>
<evidence type="ECO:0000256" key="5">
    <source>
        <dbReference type="SAM" id="Phobius"/>
    </source>
</evidence>
<keyword evidence="4 5" id="KW-0472">Membrane</keyword>
<evidence type="ECO:0000313" key="8">
    <source>
        <dbReference type="Proteomes" id="UP001306508"/>
    </source>
</evidence>
<dbReference type="PANTHER" id="PTHR42718">
    <property type="entry name" value="MAJOR FACILITATOR SUPERFAMILY MULTIDRUG TRANSPORTER MFSC"/>
    <property type="match status" value="1"/>
</dbReference>
<feature type="transmembrane region" description="Helical" evidence="5">
    <location>
        <begin position="121"/>
        <end position="138"/>
    </location>
</feature>
<feature type="transmembrane region" description="Helical" evidence="5">
    <location>
        <begin position="302"/>
        <end position="326"/>
    </location>
</feature>
<proteinExistence type="predicted"/>
<dbReference type="InterPro" id="IPR036259">
    <property type="entry name" value="MFS_trans_sf"/>
</dbReference>
<evidence type="ECO:0000259" key="6">
    <source>
        <dbReference type="PROSITE" id="PS50850"/>
    </source>
</evidence>
<evidence type="ECO:0000256" key="1">
    <source>
        <dbReference type="ARBA" id="ARBA00004141"/>
    </source>
</evidence>
<dbReference type="EMBL" id="JAWIZZ010000045">
    <property type="protein sequence ID" value="KAK5780216.1"/>
    <property type="molecule type" value="Genomic_DNA"/>
</dbReference>
<gene>
    <name evidence="7" type="ORF">RI543_002761</name>
</gene>
<feature type="transmembrane region" description="Helical" evidence="5">
    <location>
        <begin position="246"/>
        <end position="263"/>
    </location>
</feature>
<dbReference type="PANTHER" id="PTHR42718:SF14">
    <property type="entry name" value="AMINOTRIAZOLE RESISTANCE PROTEIN"/>
    <property type="match status" value="1"/>
</dbReference>
<comment type="subcellular location">
    <subcellularLocation>
        <location evidence="1">Membrane</location>
        <topology evidence="1">Multi-pass membrane protein</topology>
    </subcellularLocation>
</comment>
<keyword evidence="2 5" id="KW-0812">Transmembrane</keyword>
<dbReference type="Gene3D" id="1.20.1250.20">
    <property type="entry name" value="MFS general substrate transporter like domains"/>
    <property type="match status" value="2"/>
</dbReference>
<evidence type="ECO:0000256" key="3">
    <source>
        <dbReference type="ARBA" id="ARBA00022989"/>
    </source>
</evidence>
<feature type="domain" description="Major facilitator superfamily (MFS) profile" evidence="6">
    <location>
        <begin position="83"/>
        <end position="537"/>
    </location>
</feature>
<dbReference type="Proteomes" id="UP001306508">
    <property type="component" value="Unassembled WGS sequence"/>
</dbReference>
<feature type="transmembrane region" description="Helical" evidence="5">
    <location>
        <begin position="380"/>
        <end position="404"/>
    </location>
</feature>
<evidence type="ECO:0000256" key="2">
    <source>
        <dbReference type="ARBA" id="ARBA00022692"/>
    </source>
</evidence>
<dbReference type="InterPro" id="IPR011701">
    <property type="entry name" value="MFS"/>
</dbReference>
<feature type="transmembrane region" description="Helical" evidence="5">
    <location>
        <begin position="150"/>
        <end position="169"/>
    </location>
</feature>
<accession>A0AAN7W367</accession>
<dbReference type="GO" id="GO:0016020">
    <property type="term" value="C:membrane"/>
    <property type="evidence" value="ECO:0007669"/>
    <property type="project" value="UniProtKB-SubCell"/>
</dbReference>
<reference evidence="8" key="1">
    <citation type="submission" date="2023-07" db="EMBL/GenBank/DDBJ databases">
        <title>A draft genome of Kazachstania heterogenica Y-27499.</title>
        <authorList>
            <person name="Donic C."/>
            <person name="Kralova J.S."/>
            <person name="Fidel L."/>
            <person name="Ben-Dor S."/>
            <person name="Jung S."/>
        </authorList>
    </citation>
    <scope>NUCLEOTIDE SEQUENCE [LARGE SCALE GENOMIC DNA]</scope>
    <source>
        <strain evidence="8">Y27499</strain>
    </source>
</reference>
<evidence type="ECO:0000256" key="4">
    <source>
        <dbReference type="ARBA" id="ARBA00023136"/>
    </source>
</evidence>
<feature type="transmembrane region" description="Helical" evidence="5">
    <location>
        <begin position="181"/>
        <end position="203"/>
    </location>
</feature>
<dbReference type="SUPFAM" id="SSF103473">
    <property type="entry name" value="MFS general substrate transporter"/>
    <property type="match status" value="2"/>
</dbReference>
<name>A0AAN7W367_9SACH</name>
<keyword evidence="8" id="KW-1185">Reference proteome</keyword>
<comment type="caution">
    <text evidence="7">The sequence shown here is derived from an EMBL/GenBank/DDBJ whole genome shotgun (WGS) entry which is preliminary data.</text>
</comment>
<feature type="transmembrane region" description="Helical" evidence="5">
    <location>
        <begin position="441"/>
        <end position="462"/>
    </location>
</feature>
<keyword evidence="3 5" id="KW-1133">Transmembrane helix</keyword>
<evidence type="ECO:0000313" key="7">
    <source>
        <dbReference type="EMBL" id="KAK5780216.1"/>
    </source>
</evidence>
<dbReference type="Pfam" id="PF07690">
    <property type="entry name" value="MFS_1"/>
    <property type="match status" value="1"/>
</dbReference>
<dbReference type="AlphaFoldDB" id="A0AAN7W367"/>
<protein>
    <recommendedName>
        <fullName evidence="6">Major facilitator superfamily (MFS) profile domain-containing protein</fullName>
    </recommendedName>
</protein>
<feature type="transmembrane region" description="Helical" evidence="5">
    <location>
        <begin position="275"/>
        <end position="296"/>
    </location>
</feature>
<dbReference type="PROSITE" id="PS50850">
    <property type="entry name" value="MFS"/>
    <property type="match status" value="1"/>
</dbReference>
<organism evidence="7 8">
    <name type="scientific">Arxiozyma heterogenica</name>
    <dbReference type="NCBI Taxonomy" id="278026"/>
    <lineage>
        <taxon>Eukaryota</taxon>
        <taxon>Fungi</taxon>
        <taxon>Dikarya</taxon>
        <taxon>Ascomycota</taxon>
        <taxon>Saccharomycotina</taxon>
        <taxon>Saccharomycetes</taxon>
        <taxon>Saccharomycetales</taxon>
        <taxon>Saccharomycetaceae</taxon>
        <taxon>Arxiozyma</taxon>
    </lineage>
</organism>
<dbReference type="CDD" id="cd17476">
    <property type="entry name" value="MFS_Amf1_MDR_like"/>
    <property type="match status" value="1"/>
</dbReference>
<dbReference type="InterPro" id="IPR020846">
    <property type="entry name" value="MFS_dom"/>
</dbReference>
<feature type="transmembrane region" description="Helical" evidence="5">
    <location>
        <begin position="347"/>
        <end position="368"/>
    </location>
</feature>
<feature type="transmembrane region" description="Helical" evidence="5">
    <location>
        <begin position="210"/>
        <end position="234"/>
    </location>
</feature>
<feature type="transmembrane region" description="Helical" evidence="5">
    <location>
        <begin position="516"/>
        <end position="534"/>
    </location>
</feature>
<sequence length="554" mass="61629">MDFSLNRKCVSLKEDVKSEEMSFTSSDITFKENNQKETCVTTWSNPNFVIQDANDHQKNNVNGGNSKWQRSDYFDSTFKECVFVGSCMMSQLLSQACTPQTLAIMNIISKSFDSDRSNQPWLMASFPLVAGSFILISGRIGDIYGLKWSMVSGNLFFVLWSILSGVSKYTRSDTFFIVSRAFQGLGVAFILPNVMGCVGNIYIPETHRKNIVIALIAGCAPIGAFLGAIFSGLIGTMDKNQWPWSFYAMAIASAINLISAIYSTPKNIPTNIHGFSMDWVGSGLAIVGLILFNFVWNQGPIVGWNCSYIIVLLIISVIVLIFFFVYEVKYIPSPLLPREVTKNRHMIMVLIALFTGWGSYGIFSYYYFSFLLNLRHYSALYAGTTYFMFAIWGCIASIVVGFFIKKVTAAIILFISMIAFVIGCIMLSVTPVDQSYFRMNLGTMIILSFGLDMSFPAATIILSDNLPMQYQGMAGSLANTMVNYSMSLCLGMGTTVESQINKDGSRLLKGYRAAEYLSVGLSGLGCVISTIYLCERMWAQRKNRLEATKIINIS</sequence>